<dbReference type="RefSeq" id="WP_073317123.1">
    <property type="nucleotide sequence ID" value="NZ_FQYP01000006.1"/>
</dbReference>
<dbReference type="InterPro" id="IPR050789">
    <property type="entry name" value="Diverse_Enzym_Activities"/>
</dbReference>
<protein>
    <submittedName>
        <fullName evidence="2">CubicO group peptidase, beta-lactamase class C family</fullName>
    </submittedName>
</protein>
<organism evidence="2 3">
    <name type="scientific">Aquimarina spongiae</name>
    <dbReference type="NCBI Taxonomy" id="570521"/>
    <lineage>
        <taxon>Bacteria</taxon>
        <taxon>Pseudomonadati</taxon>
        <taxon>Bacteroidota</taxon>
        <taxon>Flavobacteriia</taxon>
        <taxon>Flavobacteriales</taxon>
        <taxon>Flavobacteriaceae</taxon>
        <taxon>Aquimarina</taxon>
    </lineage>
</organism>
<dbReference type="OrthoDB" id="1357763at2"/>
<gene>
    <name evidence="2" type="ORF">SAMN04488508_106231</name>
</gene>
<feature type="domain" description="Beta-lactamase-related" evidence="1">
    <location>
        <begin position="26"/>
        <end position="320"/>
    </location>
</feature>
<dbReference type="STRING" id="570521.SAMN04488508_106231"/>
<proteinExistence type="predicted"/>
<keyword evidence="3" id="KW-1185">Reference proteome</keyword>
<dbReference type="PANTHER" id="PTHR43283:SF18">
    <property type="match status" value="1"/>
</dbReference>
<evidence type="ECO:0000313" key="2">
    <source>
        <dbReference type="EMBL" id="SHJ20365.1"/>
    </source>
</evidence>
<dbReference type="Gene3D" id="3.40.710.10">
    <property type="entry name" value="DD-peptidase/beta-lactamase superfamily"/>
    <property type="match status" value="1"/>
</dbReference>
<reference evidence="3" key="1">
    <citation type="submission" date="2016-11" db="EMBL/GenBank/DDBJ databases">
        <authorList>
            <person name="Varghese N."/>
            <person name="Submissions S."/>
        </authorList>
    </citation>
    <scope>NUCLEOTIDE SEQUENCE [LARGE SCALE GENOMIC DNA]</scope>
    <source>
        <strain evidence="3">DSM 22623</strain>
    </source>
</reference>
<dbReference type="InterPro" id="IPR012338">
    <property type="entry name" value="Beta-lactam/transpept-like"/>
</dbReference>
<dbReference type="SUPFAM" id="SSF56601">
    <property type="entry name" value="beta-lactamase/transpeptidase-like"/>
    <property type="match status" value="1"/>
</dbReference>
<accession>A0A1M6HDU4</accession>
<sequence>MKSLKFLLLIVTIYSQAQNKTIYEFEKLIPKWQKEHKVPAVAVGLIENGKVIYAKAFGEQRIGIPATDQTIFTVASLTKPIFTMVALNLIEKGELSLEEPLYNYHIDPDLTVNENLKKLNARYVLSHQSGFVNWRNMSPSKKLEFNFEPGSQYLYSGEGFEFLRKALTNKTGKSLTQWAEEVLFTPLGLESIAFTWNPNWDLNKVAYPYNVHMEEYEYVPRTELNAAAGLQTTIKDYAEVCAYVLKGGGLSKSLFDQMITPQVKVKENLYYGLGWEVIPSLSNNEIVIMHPGNENGISTIVILLPKSKKGIVVFTNGDRGFEVYQKVIEAYLVEGEEIFEIKNKKLIPKPKYTVPSKEIENYLGTFQIKENVTFDIVKKEGQLNLAIPGQPLFKLVAQSKTMFQIDEELKVEFSASEKEGFTSVYIYQFGVRIYKGERLNP</sequence>
<dbReference type="Proteomes" id="UP000184432">
    <property type="component" value="Unassembled WGS sequence"/>
</dbReference>
<dbReference type="PANTHER" id="PTHR43283">
    <property type="entry name" value="BETA-LACTAMASE-RELATED"/>
    <property type="match status" value="1"/>
</dbReference>
<dbReference type="InterPro" id="IPR001466">
    <property type="entry name" value="Beta-lactam-related"/>
</dbReference>
<dbReference type="Pfam" id="PF00144">
    <property type="entry name" value="Beta-lactamase"/>
    <property type="match status" value="1"/>
</dbReference>
<name>A0A1M6HDU4_9FLAO</name>
<evidence type="ECO:0000313" key="3">
    <source>
        <dbReference type="Proteomes" id="UP000184432"/>
    </source>
</evidence>
<evidence type="ECO:0000259" key="1">
    <source>
        <dbReference type="Pfam" id="PF00144"/>
    </source>
</evidence>
<dbReference type="AlphaFoldDB" id="A0A1M6HDU4"/>
<dbReference type="EMBL" id="FQYP01000006">
    <property type="protein sequence ID" value="SHJ20365.1"/>
    <property type="molecule type" value="Genomic_DNA"/>
</dbReference>